<gene>
    <name evidence="1" type="ORF">L6452_35231</name>
</gene>
<sequence length="181" mass="20880">MKPSQPPQNPRERTCSTSTINVITKSPEKITIRTRTRVYEAEEEEKRVINGGATLKDWLLKSPNNNLGDHHAINPTKLQVLNAISPISSSHPIMSSPEVRNMEFYTPRISFSSENRSRTLEKVDENEDEEEDEGLRFTPILKRNGSQKLKKKVSFRFPQEADIFIFYSPKENFEDNLIMDV</sequence>
<name>A0ACB8Y5W7_ARCLA</name>
<reference evidence="1 2" key="2">
    <citation type="journal article" date="2022" name="Mol. Ecol. Resour.">
        <title>The genomes of chicory, endive, great burdock and yacon provide insights into Asteraceae paleo-polyploidization history and plant inulin production.</title>
        <authorList>
            <person name="Fan W."/>
            <person name="Wang S."/>
            <person name="Wang H."/>
            <person name="Wang A."/>
            <person name="Jiang F."/>
            <person name="Liu H."/>
            <person name="Zhao H."/>
            <person name="Xu D."/>
            <person name="Zhang Y."/>
        </authorList>
    </citation>
    <scope>NUCLEOTIDE SEQUENCE [LARGE SCALE GENOMIC DNA]</scope>
    <source>
        <strain evidence="2">cv. Niubang</strain>
    </source>
</reference>
<proteinExistence type="predicted"/>
<evidence type="ECO:0000313" key="1">
    <source>
        <dbReference type="EMBL" id="KAI3680460.1"/>
    </source>
</evidence>
<reference evidence="2" key="1">
    <citation type="journal article" date="2022" name="Mol. Ecol. Resour.">
        <title>The genomes of chicory, endive, great burdock and yacon provide insights into Asteraceae palaeo-polyploidization history and plant inulin production.</title>
        <authorList>
            <person name="Fan W."/>
            <person name="Wang S."/>
            <person name="Wang H."/>
            <person name="Wang A."/>
            <person name="Jiang F."/>
            <person name="Liu H."/>
            <person name="Zhao H."/>
            <person name="Xu D."/>
            <person name="Zhang Y."/>
        </authorList>
    </citation>
    <scope>NUCLEOTIDE SEQUENCE [LARGE SCALE GENOMIC DNA]</scope>
    <source>
        <strain evidence="2">cv. Niubang</strain>
    </source>
</reference>
<accession>A0ACB8Y5W7</accession>
<keyword evidence="2" id="KW-1185">Reference proteome</keyword>
<dbReference type="Proteomes" id="UP001055879">
    <property type="component" value="Linkage Group LG13"/>
</dbReference>
<evidence type="ECO:0000313" key="2">
    <source>
        <dbReference type="Proteomes" id="UP001055879"/>
    </source>
</evidence>
<protein>
    <submittedName>
        <fullName evidence="1">Uncharacterized protein</fullName>
    </submittedName>
</protein>
<dbReference type="EMBL" id="CM042059">
    <property type="protein sequence ID" value="KAI3680460.1"/>
    <property type="molecule type" value="Genomic_DNA"/>
</dbReference>
<organism evidence="1 2">
    <name type="scientific">Arctium lappa</name>
    <name type="common">Greater burdock</name>
    <name type="synonym">Lappa major</name>
    <dbReference type="NCBI Taxonomy" id="4217"/>
    <lineage>
        <taxon>Eukaryota</taxon>
        <taxon>Viridiplantae</taxon>
        <taxon>Streptophyta</taxon>
        <taxon>Embryophyta</taxon>
        <taxon>Tracheophyta</taxon>
        <taxon>Spermatophyta</taxon>
        <taxon>Magnoliopsida</taxon>
        <taxon>eudicotyledons</taxon>
        <taxon>Gunneridae</taxon>
        <taxon>Pentapetalae</taxon>
        <taxon>asterids</taxon>
        <taxon>campanulids</taxon>
        <taxon>Asterales</taxon>
        <taxon>Asteraceae</taxon>
        <taxon>Carduoideae</taxon>
        <taxon>Cardueae</taxon>
        <taxon>Arctiinae</taxon>
        <taxon>Arctium</taxon>
    </lineage>
</organism>
<comment type="caution">
    <text evidence="1">The sequence shown here is derived from an EMBL/GenBank/DDBJ whole genome shotgun (WGS) entry which is preliminary data.</text>
</comment>